<evidence type="ECO:0000256" key="2">
    <source>
        <dbReference type="ARBA" id="ARBA00023015"/>
    </source>
</evidence>
<dbReference type="GO" id="GO:0005634">
    <property type="term" value="C:nucleus"/>
    <property type="evidence" value="ECO:0007669"/>
    <property type="project" value="UniProtKB-SubCell"/>
</dbReference>
<dbReference type="AlphaFoldDB" id="A0AAN7MGE0"/>
<accession>A0AAN7MGE0</accession>
<evidence type="ECO:0000256" key="6">
    <source>
        <dbReference type="SAM" id="MobiDB-lite"/>
    </source>
</evidence>
<dbReference type="GO" id="GO:0000978">
    <property type="term" value="F:RNA polymerase II cis-regulatory region sequence-specific DNA binding"/>
    <property type="evidence" value="ECO:0007669"/>
    <property type="project" value="TreeGrafter"/>
</dbReference>
<dbReference type="InterPro" id="IPR011598">
    <property type="entry name" value="bHLH_dom"/>
</dbReference>
<feature type="domain" description="BHLH" evidence="7">
    <location>
        <begin position="110"/>
        <end position="161"/>
    </location>
</feature>
<proteinExistence type="predicted"/>
<dbReference type="GO" id="GO:0046983">
    <property type="term" value="F:protein dimerization activity"/>
    <property type="evidence" value="ECO:0007669"/>
    <property type="project" value="InterPro"/>
</dbReference>
<comment type="caution">
    <text evidence="8">The sequence shown here is derived from an EMBL/GenBank/DDBJ whole genome shotgun (WGS) entry which is preliminary data.</text>
</comment>
<gene>
    <name evidence="8" type="ORF">SAY86_004879</name>
</gene>
<keyword evidence="3" id="KW-0238">DNA-binding</keyword>
<evidence type="ECO:0000313" key="8">
    <source>
        <dbReference type="EMBL" id="KAK4805062.1"/>
    </source>
</evidence>
<protein>
    <recommendedName>
        <fullName evidence="7">BHLH domain-containing protein</fullName>
    </recommendedName>
</protein>
<keyword evidence="4" id="KW-0804">Transcription</keyword>
<reference evidence="8 9" key="1">
    <citation type="journal article" date="2023" name="Hortic Res">
        <title>Pangenome of water caltrop reveals structural variations and asymmetric subgenome divergence after allopolyploidization.</title>
        <authorList>
            <person name="Zhang X."/>
            <person name="Chen Y."/>
            <person name="Wang L."/>
            <person name="Yuan Y."/>
            <person name="Fang M."/>
            <person name="Shi L."/>
            <person name="Lu R."/>
            <person name="Comes H.P."/>
            <person name="Ma Y."/>
            <person name="Chen Y."/>
            <person name="Huang G."/>
            <person name="Zhou Y."/>
            <person name="Zheng Z."/>
            <person name="Qiu Y."/>
        </authorList>
    </citation>
    <scope>NUCLEOTIDE SEQUENCE [LARGE SCALE GENOMIC DNA]</scope>
    <source>
        <strain evidence="8">F231</strain>
    </source>
</reference>
<evidence type="ECO:0000256" key="3">
    <source>
        <dbReference type="ARBA" id="ARBA00023125"/>
    </source>
</evidence>
<sequence length="303" mass="33609">MASIGPVFFPQGPLGYYQSGRDLQVLLENGGGSSCRALLVDDLDIDDFLETQLIDQLNGPSGSPSLGFPSALVEVKETDQEASLMGGLEGEIRPKPRRGRSKKNKEEMENQRKAHIAIERNRRKQMNEYLSALRSLLPESYVQRGDQASIIGGAITFLKELEQQLHHLSARKRSHSHSPPSAPPQLPFSDCFTAPQYSLIGEAPVAKQQTNEVADIEVTKVDSHANVKIQSDRRRQRQLLRLITGLHALRLTVLHLSFYSFGLASLYSLSLKVEDDCKLTSGEEIASAVYQILLKFEGEVTVN</sequence>
<dbReference type="Pfam" id="PF00010">
    <property type="entry name" value="HLH"/>
    <property type="match status" value="1"/>
</dbReference>
<dbReference type="PANTHER" id="PTHR11969">
    <property type="entry name" value="MAX DIMERIZATION, MAD"/>
    <property type="match status" value="1"/>
</dbReference>
<dbReference type="PANTHER" id="PTHR11969:SF54">
    <property type="entry name" value="MAD-LIKE PROTEIN 1"/>
    <property type="match status" value="1"/>
</dbReference>
<keyword evidence="2" id="KW-0805">Transcription regulation</keyword>
<dbReference type="EMBL" id="JAXQNO010000001">
    <property type="protein sequence ID" value="KAK4805062.1"/>
    <property type="molecule type" value="Genomic_DNA"/>
</dbReference>
<dbReference type="PROSITE" id="PS50888">
    <property type="entry name" value="BHLH"/>
    <property type="match status" value="1"/>
</dbReference>
<dbReference type="Proteomes" id="UP001346149">
    <property type="component" value="Unassembled WGS sequence"/>
</dbReference>
<evidence type="ECO:0000256" key="4">
    <source>
        <dbReference type="ARBA" id="ARBA00023163"/>
    </source>
</evidence>
<evidence type="ECO:0000256" key="5">
    <source>
        <dbReference type="ARBA" id="ARBA00023242"/>
    </source>
</evidence>
<dbReference type="InterPro" id="IPR036638">
    <property type="entry name" value="HLH_DNA-bd_sf"/>
</dbReference>
<organism evidence="8 9">
    <name type="scientific">Trapa natans</name>
    <name type="common">Water chestnut</name>
    <dbReference type="NCBI Taxonomy" id="22666"/>
    <lineage>
        <taxon>Eukaryota</taxon>
        <taxon>Viridiplantae</taxon>
        <taxon>Streptophyta</taxon>
        <taxon>Embryophyta</taxon>
        <taxon>Tracheophyta</taxon>
        <taxon>Spermatophyta</taxon>
        <taxon>Magnoliopsida</taxon>
        <taxon>eudicotyledons</taxon>
        <taxon>Gunneridae</taxon>
        <taxon>Pentapetalae</taxon>
        <taxon>rosids</taxon>
        <taxon>malvids</taxon>
        <taxon>Myrtales</taxon>
        <taxon>Lythraceae</taxon>
        <taxon>Trapa</taxon>
    </lineage>
</organism>
<comment type="subcellular location">
    <subcellularLocation>
        <location evidence="1">Nucleus</location>
    </subcellularLocation>
</comment>
<keyword evidence="5" id="KW-0539">Nucleus</keyword>
<dbReference type="GO" id="GO:0000981">
    <property type="term" value="F:DNA-binding transcription factor activity, RNA polymerase II-specific"/>
    <property type="evidence" value="ECO:0007669"/>
    <property type="project" value="TreeGrafter"/>
</dbReference>
<evidence type="ECO:0000313" key="9">
    <source>
        <dbReference type="Proteomes" id="UP001346149"/>
    </source>
</evidence>
<keyword evidence="9" id="KW-1185">Reference proteome</keyword>
<dbReference type="SUPFAM" id="SSF47459">
    <property type="entry name" value="HLH, helix-loop-helix DNA-binding domain"/>
    <property type="match status" value="1"/>
</dbReference>
<dbReference type="Gene3D" id="4.10.280.10">
    <property type="entry name" value="Helix-loop-helix DNA-binding domain"/>
    <property type="match status" value="1"/>
</dbReference>
<evidence type="ECO:0000259" key="7">
    <source>
        <dbReference type="PROSITE" id="PS50888"/>
    </source>
</evidence>
<dbReference type="SMART" id="SM00353">
    <property type="entry name" value="HLH"/>
    <property type="match status" value="1"/>
</dbReference>
<evidence type="ECO:0000256" key="1">
    <source>
        <dbReference type="ARBA" id="ARBA00004123"/>
    </source>
</evidence>
<name>A0AAN7MGE0_TRANT</name>
<feature type="region of interest" description="Disordered" evidence="6">
    <location>
        <begin position="83"/>
        <end position="112"/>
    </location>
</feature>